<organism evidence="13 14">
    <name type="scientific">Confluentibacter flavum</name>
    <dbReference type="NCBI Taxonomy" id="1909700"/>
    <lineage>
        <taxon>Bacteria</taxon>
        <taxon>Pseudomonadati</taxon>
        <taxon>Bacteroidota</taxon>
        <taxon>Flavobacteriia</taxon>
        <taxon>Flavobacteriales</taxon>
        <taxon>Flavobacteriaceae</taxon>
        <taxon>Confluentibacter</taxon>
    </lineage>
</organism>
<reference evidence="13 14" key="1">
    <citation type="submission" date="2017-12" db="EMBL/GenBank/DDBJ databases">
        <title>Confluentibacter flavum sp. nov., isolated from the saline lake.</title>
        <authorList>
            <person name="Yu L."/>
        </authorList>
    </citation>
    <scope>NUCLEOTIDE SEQUENCE [LARGE SCALE GENOMIC DNA]</scope>
    <source>
        <strain evidence="13 14">3B</strain>
    </source>
</reference>
<dbReference type="InterPro" id="IPR050482">
    <property type="entry name" value="Sensor_HK_TwoCompSys"/>
</dbReference>
<gene>
    <name evidence="13" type="ORF">CSW08_17365</name>
</gene>
<evidence type="ECO:0000256" key="8">
    <source>
        <dbReference type="ARBA" id="ARBA00023136"/>
    </source>
</evidence>
<dbReference type="SUPFAM" id="SSF55874">
    <property type="entry name" value="ATPase domain of HSP90 chaperone/DNA topoisomerase II/histidine kinase"/>
    <property type="match status" value="1"/>
</dbReference>
<dbReference type="SUPFAM" id="SSF48452">
    <property type="entry name" value="TPR-like"/>
    <property type="match status" value="2"/>
</dbReference>
<evidence type="ECO:0000256" key="11">
    <source>
        <dbReference type="SAM" id="SignalP"/>
    </source>
</evidence>
<dbReference type="Gene3D" id="1.25.40.10">
    <property type="entry name" value="Tetratricopeptide repeat domain"/>
    <property type="match status" value="1"/>
</dbReference>
<dbReference type="PANTHER" id="PTHR24421">
    <property type="entry name" value="NITRATE/NITRITE SENSOR PROTEIN NARX-RELATED"/>
    <property type="match status" value="1"/>
</dbReference>
<dbReference type="CDD" id="cd16917">
    <property type="entry name" value="HATPase_UhpB-NarQ-NarX-like"/>
    <property type="match status" value="1"/>
</dbReference>
<keyword evidence="3" id="KW-0808">Transferase</keyword>
<feature type="repeat" description="TPR" evidence="9">
    <location>
        <begin position="199"/>
        <end position="232"/>
    </location>
</feature>
<evidence type="ECO:0000256" key="7">
    <source>
        <dbReference type="ARBA" id="ARBA00023012"/>
    </source>
</evidence>
<evidence type="ECO:0000256" key="1">
    <source>
        <dbReference type="ARBA" id="ARBA00004651"/>
    </source>
</evidence>
<dbReference type="SMART" id="SM00028">
    <property type="entry name" value="TPR"/>
    <property type="match status" value="2"/>
</dbReference>
<evidence type="ECO:0000256" key="3">
    <source>
        <dbReference type="ARBA" id="ARBA00022679"/>
    </source>
</evidence>
<keyword evidence="5 13" id="KW-0418">Kinase</keyword>
<evidence type="ECO:0000313" key="14">
    <source>
        <dbReference type="Proteomes" id="UP000233435"/>
    </source>
</evidence>
<dbReference type="Pfam" id="PF07730">
    <property type="entry name" value="HisKA_3"/>
    <property type="match status" value="1"/>
</dbReference>
<dbReference type="GO" id="GO:0005886">
    <property type="term" value="C:plasma membrane"/>
    <property type="evidence" value="ECO:0007669"/>
    <property type="project" value="UniProtKB-SubCell"/>
</dbReference>
<keyword evidence="4 10" id="KW-0812">Transmembrane</keyword>
<comment type="caution">
    <text evidence="13">The sequence shown here is derived from an EMBL/GenBank/DDBJ whole genome shotgun (WGS) entry which is preliminary data.</text>
</comment>
<keyword evidence="8 10" id="KW-0472">Membrane</keyword>
<dbReference type="SMART" id="SM00387">
    <property type="entry name" value="HATPase_c"/>
    <property type="match status" value="1"/>
</dbReference>
<proteinExistence type="predicted"/>
<dbReference type="Gene3D" id="1.20.5.1930">
    <property type="match status" value="1"/>
</dbReference>
<evidence type="ECO:0000256" key="9">
    <source>
        <dbReference type="PROSITE-ProRule" id="PRU00339"/>
    </source>
</evidence>
<dbReference type="InterPro" id="IPR003594">
    <property type="entry name" value="HATPase_dom"/>
</dbReference>
<dbReference type="Pfam" id="PF02518">
    <property type="entry name" value="HATPase_c"/>
    <property type="match status" value="1"/>
</dbReference>
<sequence length="677" mass="78576">MNLRIFILAVFFSCVSFAQKDNSSIVDSVKFYLKNSNRNMSDIGGRLKNAKRAKKLSEQYDLDSLKLKSYLELSSIYFDNNKNFKLNINYDDVLLLKDNHKALKLAIRLNDSLSLAEVNKNLGYYYFDISVDSAYYYNNKAEKLYRNLKDNFTTALVLLDIALLQKNDKDYTGSEITSITGISLLDQLDESDEVIMYKSYFYNNLGILFKELSQFDESIKYNLKAIDLKKRLKGNNTMLIDNQKNNLANVYKNSKDYDLAIKYYNEIFENKNLMAERPDFYAIVLDNYAHTLFLSQNYEQLPGLFLKALRICDSIGDSYKTIVINQHLAKYYNFKNQKDSAKYYAYRAKDIAYPNYTDNLLESYAVIAEVEDDSIAVKYYDQYITLNDSLIKNERATRNKFVRIQYETNKIEEENIKITRERMWLLITSIVLIISSFLIYIVIHQRNKNKELKFIQKQQEANEEIYNLMLNQNESVEEARALEKKRISQELHDGVLGRLFGTRLSLDSLNMGTTPDAIKTRGQYINELKTIEHDIRKVSHELNTDFVAGSGFVDIINTLVETQTNVYNLKYKIDHDGAINWDEISNKNKIHIYRIVQESLHNIYKHANAKKIKISFKLKNDVICLLIEDDGSGFDVHKAKAGIGLKNINSRIKEINGTLDVISEKQKGTTIKINIPT</sequence>
<feature type="chain" id="PRO_5014800943" evidence="11">
    <location>
        <begin position="19"/>
        <end position="677"/>
    </location>
</feature>
<keyword evidence="14" id="KW-1185">Reference proteome</keyword>
<dbReference type="Proteomes" id="UP000233435">
    <property type="component" value="Unassembled WGS sequence"/>
</dbReference>
<name>A0A2N3HFK3_9FLAO</name>
<keyword evidence="11" id="KW-0732">Signal</keyword>
<dbReference type="PROSITE" id="PS50109">
    <property type="entry name" value="HIS_KIN"/>
    <property type="match status" value="1"/>
</dbReference>
<dbReference type="GO" id="GO:0046983">
    <property type="term" value="F:protein dimerization activity"/>
    <property type="evidence" value="ECO:0007669"/>
    <property type="project" value="InterPro"/>
</dbReference>
<evidence type="ECO:0000256" key="6">
    <source>
        <dbReference type="ARBA" id="ARBA00022989"/>
    </source>
</evidence>
<dbReference type="EMBL" id="PJEO01000056">
    <property type="protein sequence ID" value="PKQ43761.1"/>
    <property type="molecule type" value="Genomic_DNA"/>
</dbReference>
<comment type="subcellular location">
    <subcellularLocation>
        <location evidence="1">Cell membrane</location>
        <topology evidence="1">Multi-pass membrane protein</topology>
    </subcellularLocation>
</comment>
<evidence type="ECO:0000256" key="4">
    <source>
        <dbReference type="ARBA" id="ARBA00022692"/>
    </source>
</evidence>
<feature type="signal peptide" evidence="11">
    <location>
        <begin position="1"/>
        <end position="18"/>
    </location>
</feature>
<dbReference type="Gene3D" id="3.30.565.10">
    <property type="entry name" value="Histidine kinase-like ATPase, C-terminal domain"/>
    <property type="match status" value="1"/>
</dbReference>
<keyword evidence="7" id="KW-0902">Two-component regulatory system</keyword>
<evidence type="ECO:0000256" key="2">
    <source>
        <dbReference type="ARBA" id="ARBA00022475"/>
    </source>
</evidence>
<dbReference type="PANTHER" id="PTHR24421:SF37">
    <property type="entry name" value="SENSOR HISTIDINE KINASE NARS"/>
    <property type="match status" value="1"/>
</dbReference>
<feature type="domain" description="Histidine kinase" evidence="12">
    <location>
        <begin position="588"/>
        <end position="677"/>
    </location>
</feature>
<evidence type="ECO:0000313" key="13">
    <source>
        <dbReference type="EMBL" id="PKQ43761.1"/>
    </source>
</evidence>
<dbReference type="InterPro" id="IPR011712">
    <property type="entry name" value="Sig_transdc_His_kin_sub3_dim/P"/>
</dbReference>
<protein>
    <submittedName>
        <fullName evidence="13">Two-component sensor histidine kinase</fullName>
    </submittedName>
</protein>
<evidence type="ECO:0000256" key="5">
    <source>
        <dbReference type="ARBA" id="ARBA00022777"/>
    </source>
</evidence>
<keyword evidence="2" id="KW-1003">Cell membrane</keyword>
<dbReference type="PROSITE" id="PS50005">
    <property type="entry name" value="TPR"/>
    <property type="match status" value="1"/>
</dbReference>
<keyword evidence="6 10" id="KW-1133">Transmembrane helix</keyword>
<accession>A0A2N3HFK3</accession>
<evidence type="ECO:0000259" key="12">
    <source>
        <dbReference type="PROSITE" id="PS50109"/>
    </source>
</evidence>
<dbReference type="GO" id="GO:0000155">
    <property type="term" value="F:phosphorelay sensor kinase activity"/>
    <property type="evidence" value="ECO:0007669"/>
    <property type="project" value="InterPro"/>
</dbReference>
<dbReference type="InterPro" id="IPR011990">
    <property type="entry name" value="TPR-like_helical_dom_sf"/>
</dbReference>
<dbReference type="InterPro" id="IPR036890">
    <property type="entry name" value="HATPase_C_sf"/>
</dbReference>
<keyword evidence="9" id="KW-0802">TPR repeat</keyword>
<feature type="transmembrane region" description="Helical" evidence="10">
    <location>
        <begin position="423"/>
        <end position="443"/>
    </location>
</feature>
<evidence type="ECO:0000256" key="10">
    <source>
        <dbReference type="SAM" id="Phobius"/>
    </source>
</evidence>
<dbReference type="AlphaFoldDB" id="A0A2N3HFK3"/>
<dbReference type="InterPro" id="IPR005467">
    <property type="entry name" value="His_kinase_dom"/>
</dbReference>
<dbReference type="InterPro" id="IPR019734">
    <property type="entry name" value="TPR_rpt"/>
</dbReference>